<keyword evidence="2" id="KW-1185">Reference proteome</keyword>
<dbReference type="HOGENOM" id="CLU_1891598_0_0_6"/>
<proteinExistence type="predicted"/>
<evidence type="ECO:0000313" key="1">
    <source>
        <dbReference type="EMBL" id="ENV91124.1"/>
    </source>
</evidence>
<comment type="caution">
    <text evidence="1">The sequence shown here is derived from an EMBL/GenBank/DDBJ whole genome shotgun (WGS) entry which is preliminary data.</text>
</comment>
<dbReference type="Proteomes" id="UP000013251">
    <property type="component" value="Unassembled WGS sequence"/>
</dbReference>
<reference evidence="1 2" key="1">
    <citation type="submission" date="2013-02" db="EMBL/GenBank/DDBJ databases">
        <title>The Genome Sequence of Acinetobacter bereziniae CIP 70.12.</title>
        <authorList>
            <consortium name="The Broad Institute Genome Sequencing Platform"/>
            <consortium name="The Broad Institute Genome Sequencing Center for Infectious Disease"/>
            <person name="Cerqueira G."/>
            <person name="Feldgarden M."/>
            <person name="Courvalin P."/>
            <person name="Perichon B."/>
            <person name="Grillot-Courvalin C."/>
            <person name="Clermont D."/>
            <person name="Rocha E."/>
            <person name="Yoon E.-J."/>
            <person name="Nemec A."/>
            <person name="Walker B."/>
            <person name="Young S.K."/>
            <person name="Zeng Q."/>
            <person name="Gargeya S."/>
            <person name="Fitzgerald M."/>
            <person name="Haas B."/>
            <person name="Abouelleil A."/>
            <person name="Alvarado L."/>
            <person name="Arachchi H.M."/>
            <person name="Berlin A.M."/>
            <person name="Chapman S.B."/>
            <person name="Dewar J."/>
            <person name="Goldberg J."/>
            <person name="Griggs A."/>
            <person name="Gujja S."/>
            <person name="Hansen M."/>
            <person name="Howarth C."/>
            <person name="Imamovic A."/>
            <person name="Larimer J."/>
            <person name="McCowan C."/>
            <person name="Murphy C."/>
            <person name="Neiman D."/>
            <person name="Pearson M."/>
            <person name="Priest M."/>
            <person name="Roberts A."/>
            <person name="Saif S."/>
            <person name="Shea T."/>
            <person name="Sisk P."/>
            <person name="Sykes S."/>
            <person name="Wortman J."/>
            <person name="Nusbaum C."/>
            <person name="Birren B."/>
        </authorList>
    </citation>
    <scope>NUCLEOTIDE SEQUENCE [LARGE SCALE GENOMIC DNA]</scope>
    <source>
        <strain evidence="1 2">CIP 70.12</strain>
    </source>
</reference>
<dbReference type="RefSeq" id="WP_005034009.1">
    <property type="nucleotide sequence ID" value="NZ_KB849756.1"/>
</dbReference>
<organism evidence="1 2">
    <name type="scientific">Acinetobacter bereziniae LMG 1003 = CIP 70.12</name>
    <dbReference type="NCBI Taxonomy" id="981324"/>
    <lineage>
        <taxon>Bacteria</taxon>
        <taxon>Pseudomonadati</taxon>
        <taxon>Pseudomonadota</taxon>
        <taxon>Gammaproteobacteria</taxon>
        <taxon>Moraxellales</taxon>
        <taxon>Moraxellaceae</taxon>
        <taxon>Acinetobacter</taxon>
    </lineage>
</organism>
<evidence type="ECO:0000313" key="2">
    <source>
        <dbReference type="Proteomes" id="UP000013251"/>
    </source>
</evidence>
<accession>N9E878</accession>
<dbReference type="PATRIC" id="fig|1217650.3.peg.3564"/>
<dbReference type="OrthoDB" id="6713687at2"/>
<dbReference type="EMBL" id="APQG01000047">
    <property type="protein sequence ID" value="ENV91124.1"/>
    <property type="molecule type" value="Genomic_DNA"/>
</dbReference>
<sequence>MIIEEVNQELKAEIEVFKAEAMKTHIVACWANSYTNSDPFAYAVNNENEIFWMKTQAHQLWQFWQSAKANVIPKDFVLVKIKDIREVISNASDAMCDEKTSTVYNETGKPSTWFDHYTAAESAILNIIDTQEQS</sequence>
<protein>
    <submittedName>
        <fullName evidence="1">Uncharacterized protein</fullName>
    </submittedName>
</protein>
<name>N9E878_ACIBZ</name>
<gene>
    <name evidence="1" type="ORF">F938_03623</name>
</gene>
<dbReference type="AlphaFoldDB" id="N9E878"/>